<sequence>METTTLNDSLIKKVSYDEQTRALHVHFQDGRYIVYYEVFKLDYVGLLSSENYGDYFKEKIEPRFPSKNMKD</sequence>
<feature type="domain" description="KTSC" evidence="1">
    <location>
        <begin position="9"/>
        <end position="64"/>
    </location>
</feature>
<evidence type="ECO:0000259" key="1">
    <source>
        <dbReference type="Pfam" id="PF13619"/>
    </source>
</evidence>
<evidence type="ECO:0000313" key="2">
    <source>
        <dbReference type="EMBL" id="MBB5174371.1"/>
    </source>
</evidence>
<keyword evidence="3" id="KW-1185">Reference proteome</keyword>
<dbReference type="RefSeq" id="WP_184664796.1">
    <property type="nucleotide sequence ID" value="NZ_JACHHB010000012.1"/>
</dbReference>
<dbReference type="AlphaFoldDB" id="A0A840QSV6"/>
<reference evidence="2 3" key="1">
    <citation type="submission" date="2020-08" db="EMBL/GenBank/DDBJ databases">
        <title>Genomic Encyclopedia of Type Strains, Phase IV (KMG-IV): sequencing the most valuable type-strain genomes for metagenomic binning, comparative biology and taxonomic classification.</title>
        <authorList>
            <person name="Goeker M."/>
        </authorList>
    </citation>
    <scope>NUCLEOTIDE SEQUENCE [LARGE SCALE GENOMIC DNA]</scope>
    <source>
        <strain evidence="2 3">DSM 24696</strain>
    </source>
</reference>
<protein>
    <recommendedName>
        <fullName evidence="1">KTSC domain-containing protein</fullName>
    </recommendedName>
</protein>
<dbReference type="InterPro" id="IPR025309">
    <property type="entry name" value="KTSC_dom"/>
</dbReference>
<organism evidence="2 3">
    <name type="scientific">Texcoconibacillus texcoconensis</name>
    <dbReference type="NCBI Taxonomy" id="1095777"/>
    <lineage>
        <taxon>Bacteria</taxon>
        <taxon>Bacillati</taxon>
        <taxon>Bacillota</taxon>
        <taxon>Bacilli</taxon>
        <taxon>Bacillales</taxon>
        <taxon>Bacillaceae</taxon>
        <taxon>Texcoconibacillus</taxon>
    </lineage>
</organism>
<comment type="caution">
    <text evidence="2">The sequence shown here is derived from an EMBL/GenBank/DDBJ whole genome shotgun (WGS) entry which is preliminary data.</text>
</comment>
<dbReference type="Pfam" id="PF13619">
    <property type="entry name" value="KTSC"/>
    <property type="match status" value="1"/>
</dbReference>
<proteinExistence type="predicted"/>
<evidence type="ECO:0000313" key="3">
    <source>
        <dbReference type="Proteomes" id="UP000551878"/>
    </source>
</evidence>
<dbReference type="EMBL" id="JACHHB010000012">
    <property type="protein sequence ID" value="MBB5174371.1"/>
    <property type="molecule type" value="Genomic_DNA"/>
</dbReference>
<dbReference type="Proteomes" id="UP000551878">
    <property type="component" value="Unassembled WGS sequence"/>
</dbReference>
<name>A0A840QSV6_9BACI</name>
<accession>A0A840QSV6</accession>
<gene>
    <name evidence="2" type="ORF">HNQ41_002586</name>
</gene>